<sequence>MIPYVISFLISHRNSLSASGRTSDVKLNQKFSRTTHAVSKPTEIMGGDTLRLHLTALVLFTHRLVKVVVYDGCTVPVMTLFYGQRYDTLAAWFTCR</sequence>
<evidence type="ECO:0000313" key="1">
    <source>
        <dbReference type="EnsemblPlants" id="OB07G25860.1"/>
    </source>
</evidence>
<name>J3MMF4_ORYBR</name>
<dbReference type="Gramene" id="OB07G25860.1">
    <property type="protein sequence ID" value="OB07G25860.1"/>
    <property type="gene ID" value="OB07G25860"/>
</dbReference>
<accession>J3MMF4</accession>
<evidence type="ECO:0000313" key="2">
    <source>
        <dbReference type="Proteomes" id="UP000006038"/>
    </source>
</evidence>
<organism evidence="1">
    <name type="scientific">Oryza brachyantha</name>
    <name type="common">malo sina</name>
    <dbReference type="NCBI Taxonomy" id="4533"/>
    <lineage>
        <taxon>Eukaryota</taxon>
        <taxon>Viridiplantae</taxon>
        <taxon>Streptophyta</taxon>
        <taxon>Embryophyta</taxon>
        <taxon>Tracheophyta</taxon>
        <taxon>Spermatophyta</taxon>
        <taxon>Magnoliopsida</taxon>
        <taxon>Liliopsida</taxon>
        <taxon>Poales</taxon>
        <taxon>Poaceae</taxon>
        <taxon>BOP clade</taxon>
        <taxon>Oryzoideae</taxon>
        <taxon>Oryzeae</taxon>
        <taxon>Oryzinae</taxon>
        <taxon>Oryza</taxon>
    </lineage>
</organism>
<dbReference type="HOGENOM" id="CLU_2363095_0_0_1"/>
<proteinExistence type="predicted"/>
<reference evidence="1" key="2">
    <citation type="submission" date="2013-04" db="UniProtKB">
        <authorList>
            <consortium name="EnsemblPlants"/>
        </authorList>
    </citation>
    <scope>IDENTIFICATION</scope>
</reference>
<dbReference type="EnsemblPlants" id="OB07G25860.1">
    <property type="protein sequence ID" value="OB07G25860.1"/>
    <property type="gene ID" value="OB07G25860"/>
</dbReference>
<protein>
    <submittedName>
        <fullName evidence="1">Uncharacterized protein</fullName>
    </submittedName>
</protein>
<keyword evidence="2" id="KW-1185">Reference proteome</keyword>
<dbReference type="AlphaFoldDB" id="J3MMF4"/>
<reference evidence="1" key="1">
    <citation type="journal article" date="2013" name="Nat. Commun.">
        <title>Whole-genome sequencing of Oryza brachyantha reveals mechanisms underlying Oryza genome evolution.</title>
        <authorList>
            <person name="Chen J."/>
            <person name="Huang Q."/>
            <person name="Gao D."/>
            <person name="Wang J."/>
            <person name="Lang Y."/>
            <person name="Liu T."/>
            <person name="Li B."/>
            <person name="Bai Z."/>
            <person name="Luis Goicoechea J."/>
            <person name="Liang C."/>
            <person name="Chen C."/>
            <person name="Zhang W."/>
            <person name="Sun S."/>
            <person name="Liao Y."/>
            <person name="Zhang X."/>
            <person name="Yang L."/>
            <person name="Song C."/>
            <person name="Wang M."/>
            <person name="Shi J."/>
            <person name="Liu G."/>
            <person name="Liu J."/>
            <person name="Zhou H."/>
            <person name="Zhou W."/>
            <person name="Yu Q."/>
            <person name="An N."/>
            <person name="Chen Y."/>
            <person name="Cai Q."/>
            <person name="Wang B."/>
            <person name="Liu B."/>
            <person name="Min J."/>
            <person name="Huang Y."/>
            <person name="Wu H."/>
            <person name="Li Z."/>
            <person name="Zhang Y."/>
            <person name="Yin Y."/>
            <person name="Song W."/>
            <person name="Jiang J."/>
            <person name="Jackson S.A."/>
            <person name="Wing R.A."/>
            <person name="Wang J."/>
            <person name="Chen M."/>
        </authorList>
    </citation>
    <scope>NUCLEOTIDE SEQUENCE [LARGE SCALE GENOMIC DNA]</scope>
    <source>
        <strain evidence="1">cv. IRGC 101232</strain>
    </source>
</reference>
<dbReference type="Proteomes" id="UP000006038">
    <property type="component" value="Chromosome 7"/>
</dbReference>